<dbReference type="PROSITE" id="PS51007">
    <property type="entry name" value="CYTC"/>
    <property type="match status" value="1"/>
</dbReference>
<dbReference type="AlphaFoldDB" id="A0A067Z3A1"/>
<dbReference type="EMBL" id="CP004373">
    <property type="protein sequence ID" value="AHK70572.1"/>
    <property type="molecule type" value="Genomic_DNA"/>
</dbReference>
<dbReference type="GO" id="GO:0046872">
    <property type="term" value="F:metal ion binding"/>
    <property type="evidence" value="ECO:0007669"/>
    <property type="project" value="UniProtKB-KW"/>
</dbReference>
<evidence type="ECO:0000259" key="6">
    <source>
        <dbReference type="PROSITE" id="PS51007"/>
    </source>
</evidence>
<keyword evidence="5" id="KW-0732">Signal</keyword>
<dbReference type="Proteomes" id="UP000031656">
    <property type="component" value="Chromosome"/>
</dbReference>
<feature type="domain" description="Cytochrome c" evidence="6">
    <location>
        <begin position="25"/>
        <end position="118"/>
    </location>
</feature>
<evidence type="ECO:0000256" key="5">
    <source>
        <dbReference type="SAM" id="SignalP"/>
    </source>
</evidence>
<feature type="chain" id="PRO_5001648680" evidence="5">
    <location>
        <begin position="28"/>
        <end position="158"/>
    </location>
</feature>
<sequence>MTTKSRFRIMLAALLGLMPLMASPGMAADGAALYRGKCAMCHGPAGAGRPGTFPPLAGRVGQIAGNPDGKAYLAAVLVNGLHGPITVDGQPYKGFMPSFRALSDEDIAAVLAYVSTLGNSAAPAGISAQDVASVRAVPMDAAAVQAKRAALQTAHVIP</sequence>
<keyword evidence="1 4" id="KW-0349">Heme</keyword>
<dbReference type="HOGENOM" id="CLU_093848_3_0_5"/>
<dbReference type="PANTHER" id="PTHR35008:SF8">
    <property type="entry name" value="ALCOHOL DEHYDROGENASE CYTOCHROME C SUBUNIT"/>
    <property type="match status" value="1"/>
</dbReference>
<protein>
    <submittedName>
        <fullName evidence="7">Cytochrome c</fullName>
    </submittedName>
</protein>
<dbReference type="Pfam" id="PF00034">
    <property type="entry name" value="Cytochrom_C"/>
    <property type="match status" value="1"/>
</dbReference>
<proteinExistence type="predicted"/>
<evidence type="ECO:0000256" key="3">
    <source>
        <dbReference type="ARBA" id="ARBA00023004"/>
    </source>
</evidence>
<name>A0A067Z3A1_GLUOY</name>
<evidence type="ECO:0000256" key="2">
    <source>
        <dbReference type="ARBA" id="ARBA00022723"/>
    </source>
</evidence>
<dbReference type="GeneID" id="56904885"/>
<reference evidence="7 8" key="1">
    <citation type="journal article" date="2015" name="Appl. Microbiol. Biotechnol.">
        <title>The consequence of an additional NADH dehydrogenase paralog on the growth of Gluconobacter oxydans DSM3504.</title>
        <authorList>
            <person name="Kostner D."/>
            <person name="Luchterhand B."/>
            <person name="Junker A."/>
            <person name="Volland S."/>
            <person name="Daniel R."/>
            <person name="Buchs J."/>
            <person name="Liebl W."/>
            <person name="Ehrenreich A."/>
        </authorList>
    </citation>
    <scope>NUCLEOTIDE SEQUENCE [LARGE SCALE GENOMIC DNA]</scope>
    <source>
        <strain evidence="7">DSM 3504</strain>
    </source>
</reference>
<evidence type="ECO:0000256" key="1">
    <source>
        <dbReference type="ARBA" id="ARBA00022617"/>
    </source>
</evidence>
<keyword evidence="2 4" id="KW-0479">Metal-binding</keyword>
<dbReference type="KEGG" id="goy:GLS_c06580"/>
<organism evidence="7 8">
    <name type="scientific">Gluconobacter oxydans DSM 3504</name>
    <dbReference type="NCBI Taxonomy" id="1288313"/>
    <lineage>
        <taxon>Bacteria</taxon>
        <taxon>Pseudomonadati</taxon>
        <taxon>Pseudomonadota</taxon>
        <taxon>Alphaproteobacteria</taxon>
        <taxon>Acetobacterales</taxon>
        <taxon>Acetobacteraceae</taxon>
        <taxon>Gluconobacter</taxon>
    </lineage>
</organism>
<dbReference type="InterPro" id="IPR051459">
    <property type="entry name" value="Cytochrome_c-type_DH"/>
</dbReference>
<dbReference type="Gene3D" id="1.10.760.10">
    <property type="entry name" value="Cytochrome c-like domain"/>
    <property type="match status" value="1"/>
</dbReference>
<dbReference type="RefSeq" id="WP_041111145.1">
    <property type="nucleotide sequence ID" value="NZ_CP004373.1"/>
</dbReference>
<evidence type="ECO:0000313" key="7">
    <source>
        <dbReference type="EMBL" id="AHK70572.1"/>
    </source>
</evidence>
<accession>A0A067Z3A1</accession>
<dbReference type="InterPro" id="IPR036909">
    <property type="entry name" value="Cyt_c-like_dom_sf"/>
</dbReference>
<evidence type="ECO:0000256" key="4">
    <source>
        <dbReference type="PROSITE-ProRule" id="PRU00433"/>
    </source>
</evidence>
<dbReference type="PANTHER" id="PTHR35008">
    <property type="entry name" value="BLL4482 PROTEIN-RELATED"/>
    <property type="match status" value="1"/>
</dbReference>
<dbReference type="GO" id="GO:0020037">
    <property type="term" value="F:heme binding"/>
    <property type="evidence" value="ECO:0007669"/>
    <property type="project" value="InterPro"/>
</dbReference>
<dbReference type="InterPro" id="IPR009056">
    <property type="entry name" value="Cyt_c-like_dom"/>
</dbReference>
<dbReference type="SUPFAM" id="SSF46626">
    <property type="entry name" value="Cytochrome c"/>
    <property type="match status" value="1"/>
</dbReference>
<keyword evidence="3 4" id="KW-0408">Iron</keyword>
<feature type="signal peptide" evidence="5">
    <location>
        <begin position="1"/>
        <end position="27"/>
    </location>
</feature>
<dbReference type="GO" id="GO:0009055">
    <property type="term" value="F:electron transfer activity"/>
    <property type="evidence" value="ECO:0007669"/>
    <property type="project" value="InterPro"/>
</dbReference>
<gene>
    <name evidence="7" type="ORF">GLS_c06580</name>
</gene>
<evidence type="ECO:0000313" key="8">
    <source>
        <dbReference type="Proteomes" id="UP000031656"/>
    </source>
</evidence>